<dbReference type="InterPro" id="IPR003655">
    <property type="entry name" value="aKRAB"/>
</dbReference>
<feature type="domain" description="C2H2-type" evidence="13">
    <location>
        <begin position="516"/>
        <end position="543"/>
    </location>
</feature>
<feature type="region of interest" description="Disordered" evidence="12">
    <location>
        <begin position="108"/>
        <end position="129"/>
    </location>
</feature>
<evidence type="ECO:0000256" key="3">
    <source>
        <dbReference type="ARBA" id="ARBA00022723"/>
    </source>
</evidence>
<dbReference type="Pfam" id="PF01352">
    <property type="entry name" value="KRAB"/>
    <property type="match status" value="1"/>
</dbReference>
<feature type="domain" description="C2H2-type" evidence="13">
    <location>
        <begin position="320"/>
        <end position="347"/>
    </location>
</feature>
<evidence type="ECO:0000256" key="5">
    <source>
        <dbReference type="ARBA" id="ARBA00022771"/>
    </source>
</evidence>
<dbReference type="SMART" id="SM00349">
    <property type="entry name" value="KRAB"/>
    <property type="match status" value="1"/>
</dbReference>
<dbReference type="SUPFAM" id="SSF57667">
    <property type="entry name" value="beta-beta-alpha zinc fingers"/>
    <property type="match status" value="6"/>
</dbReference>
<evidence type="ECO:0000256" key="1">
    <source>
        <dbReference type="ARBA" id="ARBA00004123"/>
    </source>
</evidence>
<dbReference type="PANTHER" id="PTHR23226:SF416">
    <property type="entry name" value="FI01424P"/>
    <property type="match status" value="1"/>
</dbReference>
<dbReference type="RefSeq" id="XP_025068208.1">
    <property type="nucleotide sequence ID" value="XM_025212423.1"/>
</dbReference>
<evidence type="ECO:0000313" key="16">
    <source>
        <dbReference type="Proteomes" id="UP000189705"/>
    </source>
</evidence>
<dbReference type="InterPro" id="IPR001909">
    <property type="entry name" value="KRAB"/>
</dbReference>
<dbReference type="GO" id="GO:0005634">
    <property type="term" value="C:nucleus"/>
    <property type="evidence" value="ECO:0007669"/>
    <property type="project" value="UniProtKB-SubCell"/>
</dbReference>
<dbReference type="InterPro" id="IPR036051">
    <property type="entry name" value="KRAB_dom_sf"/>
</dbReference>
<name>A0A3Q0H9G4_ALLSI</name>
<reference evidence="17 18" key="1">
    <citation type="submission" date="2025-04" db="UniProtKB">
        <authorList>
            <consortium name="RefSeq"/>
        </authorList>
    </citation>
    <scope>IDENTIFICATION</scope>
</reference>
<dbReference type="GeneID" id="102381744"/>
<dbReference type="InterPro" id="IPR013087">
    <property type="entry name" value="Znf_C2H2_type"/>
</dbReference>
<dbReference type="AlphaFoldDB" id="A0A3Q0H9G4"/>
<dbReference type="FunFam" id="3.30.160.60:FF:002716">
    <property type="entry name" value="Zinc finger protein 212"/>
    <property type="match status" value="1"/>
</dbReference>
<feature type="domain" description="C2H2-type" evidence="13">
    <location>
        <begin position="488"/>
        <end position="515"/>
    </location>
</feature>
<keyword evidence="9" id="KW-0804">Transcription</keyword>
<dbReference type="GO" id="GO:0000981">
    <property type="term" value="F:DNA-binding transcription factor activity, RNA polymerase II-specific"/>
    <property type="evidence" value="ECO:0007669"/>
    <property type="project" value="TreeGrafter"/>
</dbReference>
<proteinExistence type="inferred from homology"/>
<feature type="domain" description="C2H2-type" evidence="13">
    <location>
        <begin position="404"/>
        <end position="431"/>
    </location>
</feature>
<keyword evidence="7" id="KW-0805">Transcription regulation</keyword>
<keyword evidence="5 11" id="KW-0863">Zinc-finger</keyword>
<dbReference type="PROSITE" id="PS50157">
    <property type="entry name" value="ZINC_FINGER_C2H2_2"/>
    <property type="match status" value="11"/>
</dbReference>
<dbReference type="PANTHER" id="PTHR23226">
    <property type="entry name" value="ZINC FINGER AND SCAN DOMAIN-CONTAINING"/>
    <property type="match status" value="1"/>
</dbReference>
<dbReference type="GO" id="GO:0008270">
    <property type="term" value="F:zinc ion binding"/>
    <property type="evidence" value="ECO:0007669"/>
    <property type="project" value="UniProtKB-KW"/>
</dbReference>
<evidence type="ECO:0000256" key="7">
    <source>
        <dbReference type="ARBA" id="ARBA00023015"/>
    </source>
</evidence>
<dbReference type="Gene3D" id="3.30.160.60">
    <property type="entry name" value="Classic Zinc Finger"/>
    <property type="match status" value="11"/>
</dbReference>
<protein>
    <submittedName>
        <fullName evidence="17 18">Zinc finger protein 570-like isoform X1</fullName>
    </submittedName>
</protein>
<keyword evidence="3" id="KW-0479">Metal-binding</keyword>
<feature type="domain" description="C2H2-type" evidence="13">
    <location>
        <begin position="544"/>
        <end position="571"/>
    </location>
</feature>
<keyword evidence="16" id="KW-1185">Reference proteome</keyword>
<keyword evidence="8" id="KW-0238">DNA-binding</keyword>
<feature type="domain" description="KRAB" evidence="14">
    <location>
        <begin position="40"/>
        <end position="112"/>
    </location>
</feature>
<dbReference type="Proteomes" id="UP000189705">
    <property type="component" value="Unplaced"/>
</dbReference>
<feature type="domain" description="C2H2-type" evidence="13">
    <location>
        <begin position="600"/>
        <end position="626"/>
    </location>
</feature>
<feature type="domain" description="C2H2-type" evidence="13">
    <location>
        <begin position="460"/>
        <end position="487"/>
    </location>
</feature>
<dbReference type="FunFam" id="3.30.160.60:FF:000464">
    <property type="entry name" value="Zinc finger and SCAN domain containing 25"/>
    <property type="match status" value="1"/>
</dbReference>
<dbReference type="SUPFAM" id="SSF109640">
    <property type="entry name" value="KRAB domain (Kruppel-associated box)"/>
    <property type="match status" value="1"/>
</dbReference>
<dbReference type="FunFam" id="3.30.160.60:FF:000912">
    <property type="entry name" value="Zinc finger protein 660"/>
    <property type="match status" value="1"/>
</dbReference>
<evidence type="ECO:0000256" key="2">
    <source>
        <dbReference type="ARBA" id="ARBA00006991"/>
    </source>
</evidence>
<dbReference type="RefSeq" id="XP_025068207.1">
    <property type="nucleotide sequence ID" value="XM_025212422.1"/>
</dbReference>
<dbReference type="FunFam" id="3.30.160.60:FF:001158">
    <property type="entry name" value="zinc finger protein 22"/>
    <property type="match status" value="1"/>
</dbReference>
<keyword evidence="10" id="KW-0539">Nucleus</keyword>
<feature type="region of interest" description="Disordered" evidence="12">
    <location>
        <begin position="1"/>
        <end position="29"/>
    </location>
</feature>
<evidence type="ECO:0000313" key="18">
    <source>
        <dbReference type="RefSeq" id="XP_025068208.1"/>
    </source>
</evidence>
<evidence type="ECO:0000313" key="17">
    <source>
        <dbReference type="RefSeq" id="XP_025068207.1"/>
    </source>
</evidence>
<dbReference type="GO" id="GO:0000978">
    <property type="term" value="F:RNA polymerase II cis-regulatory region sequence-specific DNA binding"/>
    <property type="evidence" value="ECO:0007669"/>
    <property type="project" value="TreeGrafter"/>
</dbReference>
<evidence type="ECO:0000256" key="8">
    <source>
        <dbReference type="ARBA" id="ARBA00023125"/>
    </source>
</evidence>
<feature type="domain" description="C2H2-type" evidence="13">
    <location>
        <begin position="432"/>
        <end position="459"/>
    </location>
</feature>
<dbReference type="FunFam" id="3.30.160.60:FF:001480">
    <property type="entry name" value="Si:cabz01071911.3"/>
    <property type="match status" value="1"/>
</dbReference>
<feature type="compositionally biased region" description="Basic and acidic residues" evidence="12">
    <location>
        <begin position="1"/>
        <end position="12"/>
    </location>
</feature>
<organism evidence="16 17">
    <name type="scientific">Alligator sinensis</name>
    <name type="common">Chinese alligator</name>
    <dbReference type="NCBI Taxonomy" id="38654"/>
    <lineage>
        <taxon>Eukaryota</taxon>
        <taxon>Metazoa</taxon>
        <taxon>Chordata</taxon>
        <taxon>Craniata</taxon>
        <taxon>Vertebrata</taxon>
        <taxon>Euteleostomi</taxon>
        <taxon>Archelosauria</taxon>
        <taxon>Archosauria</taxon>
        <taxon>Crocodylia</taxon>
        <taxon>Alligatoridae</taxon>
        <taxon>Alligatorinae</taxon>
        <taxon>Alligator</taxon>
    </lineage>
</organism>
<evidence type="ECO:0000256" key="12">
    <source>
        <dbReference type="SAM" id="MobiDB-lite"/>
    </source>
</evidence>
<evidence type="ECO:0000256" key="4">
    <source>
        <dbReference type="ARBA" id="ARBA00022737"/>
    </source>
</evidence>
<feature type="domain" description="C2H2-type" evidence="13">
    <location>
        <begin position="348"/>
        <end position="375"/>
    </location>
</feature>
<evidence type="ECO:0000256" key="9">
    <source>
        <dbReference type="ARBA" id="ARBA00023163"/>
    </source>
</evidence>
<dbReference type="SMART" id="SM00355">
    <property type="entry name" value="ZnF_C2H2"/>
    <property type="match status" value="12"/>
</dbReference>
<dbReference type="PROSITE" id="PS00028">
    <property type="entry name" value="ZINC_FINGER_C2H2_1"/>
    <property type="match status" value="10"/>
</dbReference>
<dbReference type="PROSITE" id="PS50805">
    <property type="entry name" value="KRAB"/>
    <property type="match status" value="1"/>
</dbReference>
<dbReference type="PROSITE" id="PS50806">
    <property type="entry name" value="KRAB_RELATED"/>
    <property type="match status" value="1"/>
</dbReference>
<accession>A0A3Q0H9G4</accession>
<keyword evidence="4" id="KW-0677">Repeat</keyword>
<comment type="subcellular location">
    <subcellularLocation>
        <location evidence="1">Nucleus</location>
    </subcellularLocation>
</comment>
<evidence type="ECO:0000259" key="13">
    <source>
        <dbReference type="PROSITE" id="PS50157"/>
    </source>
</evidence>
<comment type="similarity">
    <text evidence="2">Belongs to the krueppel C2H2-type zinc-finger protein family.</text>
</comment>
<evidence type="ECO:0000259" key="15">
    <source>
        <dbReference type="PROSITE" id="PS50806"/>
    </source>
</evidence>
<dbReference type="InterPro" id="IPR036236">
    <property type="entry name" value="Znf_C2H2_sf"/>
</dbReference>
<dbReference type="FunFam" id="3.30.160.60:FF:000176">
    <property type="entry name" value="zinc finger protein 70"/>
    <property type="match status" value="1"/>
</dbReference>
<gene>
    <name evidence="17 18" type="primary">LOC102381744</name>
</gene>
<dbReference type="Gene3D" id="6.10.140.140">
    <property type="match status" value="1"/>
</dbReference>
<feature type="domain" description="KRAB-related" evidence="15">
    <location>
        <begin position="37"/>
        <end position="104"/>
    </location>
</feature>
<dbReference type="FunFam" id="3.30.160.60:FF:000135">
    <property type="entry name" value="Zinc finger protein 358"/>
    <property type="match status" value="1"/>
</dbReference>
<dbReference type="FunFam" id="3.30.160.60:FF:002343">
    <property type="entry name" value="Zinc finger protein 33A"/>
    <property type="match status" value="2"/>
</dbReference>
<sequence>MLPRRSGEKDFLAPEPSQLQKGQGSPPRQRDNVIARKLEEAFEDVAVYFTRKEWELLGDEDKVLYQDQMLRNYHTLVSLGYRGPTPELICRIQQKEVEIWVWNDEDPGESSWSEDLSPGGTDVEQWQGESGAGCRGWQCHKVLATRLRQRWHEAGHGAAAAHLLPAQAGARALSREEVQPPEDGPPNLELLRTSWGDPLPWSLWAQELGQRQRSWDRPQKQRENMAMTKGPFPVACESGAKSKSLRSLEFRKGLEELSDLKSHISKLHLQERLHPNQGGGEVLGGMQELTTNCKERAHPCSEHGKLADWQSCLAIHKPVHPCTKCGKSFTDPSNLATHHKIHSGEKPHSCVECRKSFARLSDLVKHQRTHTGEKPYCCTNCGKSFSQSSHLTQHWHVHSGEKPHSCTVCGKSFSQASNLARHHLQHTGERLHHCLECGKSFKHSSTLVQHQRIHSGERPYHCTKCGKRFSSSSTLAQHQRIHSGEKPYCCIECGKSFSQASALAQHQRTHSGDKPYHCTECGKSFSSSSNLDKHQRIHSGEKPYHCTMCGKSFSRASHLARHWHIHSGEKPYHCTECGKSFNQSSNLTLHQRVHSGERPFHCTDYRKGFGHQEHLARHQHIHMQKP</sequence>
<dbReference type="CDD" id="cd07765">
    <property type="entry name" value="KRAB_A-box"/>
    <property type="match status" value="1"/>
</dbReference>
<feature type="domain" description="C2H2-type" evidence="13">
    <location>
        <begin position="376"/>
        <end position="403"/>
    </location>
</feature>
<keyword evidence="6" id="KW-0862">Zinc</keyword>
<evidence type="ECO:0000256" key="11">
    <source>
        <dbReference type="PROSITE-ProRule" id="PRU00042"/>
    </source>
</evidence>
<evidence type="ECO:0000256" key="6">
    <source>
        <dbReference type="ARBA" id="ARBA00022833"/>
    </source>
</evidence>
<evidence type="ECO:0000259" key="14">
    <source>
        <dbReference type="PROSITE" id="PS50805"/>
    </source>
</evidence>
<evidence type="ECO:0000256" key="10">
    <source>
        <dbReference type="ARBA" id="ARBA00023242"/>
    </source>
</evidence>
<dbReference type="Pfam" id="PF00096">
    <property type="entry name" value="zf-C2H2"/>
    <property type="match status" value="10"/>
</dbReference>
<dbReference type="FunFam" id="3.30.160.60:FF:000012">
    <property type="entry name" value="RB-associated KRAB zinc finger protein-like"/>
    <property type="match status" value="1"/>
</dbReference>
<feature type="domain" description="C2H2-type" evidence="13">
    <location>
        <begin position="572"/>
        <end position="599"/>
    </location>
</feature>